<sequence length="87" mass="9571">RMLGAGVLGTDPPVQCRTAEDLEDVDVDASILWEVPGLLDEETVLYAWLAGEASAIKTLRRHLVADLGVDRRAVAFMGYWREGRAES</sequence>
<comment type="caution">
    <text evidence="2">The sequence shown here is derived from an EMBL/GenBank/DDBJ whole genome shotgun (WGS) entry which is preliminary data.</text>
</comment>
<dbReference type="InterPro" id="IPR039261">
    <property type="entry name" value="FNR_nucleotide-bd"/>
</dbReference>
<evidence type="ECO:0000313" key="2">
    <source>
        <dbReference type="EMBL" id="MQS10694.1"/>
    </source>
</evidence>
<dbReference type="InterPro" id="IPR007037">
    <property type="entry name" value="SIP_rossman_dom"/>
</dbReference>
<dbReference type="AlphaFoldDB" id="A0A646IL86"/>
<dbReference type="Proteomes" id="UP000315516">
    <property type="component" value="Unassembled WGS sequence"/>
</dbReference>
<evidence type="ECO:0000259" key="1">
    <source>
        <dbReference type="Pfam" id="PF04954"/>
    </source>
</evidence>
<name>A0A646IL86_9ACTN</name>
<protein>
    <submittedName>
        <fullName evidence="2">Siderophore-interacting protein</fullName>
    </submittedName>
</protein>
<organism evidence="2">
    <name type="scientific">Streptomyces alkaliphilus</name>
    <dbReference type="NCBI Taxonomy" id="1472722"/>
    <lineage>
        <taxon>Bacteria</taxon>
        <taxon>Bacillati</taxon>
        <taxon>Actinomycetota</taxon>
        <taxon>Actinomycetes</taxon>
        <taxon>Kitasatosporales</taxon>
        <taxon>Streptomycetaceae</taxon>
        <taxon>Streptomyces</taxon>
    </lineage>
</organism>
<feature type="non-terminal residue" evidence="2">
    <location>
        <position position="1"/>
    </location>
</feature>
<accession>A0A646IL86</accession>
<dbReference type="RefSeq" id="WP_173019817.1">
    <property type="nucleotide sequence ID" value="NZ_VJYJ02001849.1"/>
</dbReference>
<proteinExistence type="predicted"/>
<dbReference type="EMBL" id="VJYJ02001849">
    <property type="protein sequence ID" value="MQS10694.1"/>
    <property type="molecule type" value="Genomic_DNA"/>
</dbReference>
<gene>
    <name evidence="2" type="ORF">FNX48_027090</name>
</gene>
<feature type="domain" description="SIP-like Rossmann fold" evidence="1">
    <location>
        <begin position="30"/>
        <end position="83"/>
    </location>
</feature>
<dbReference type="Gene3D" id="3.40.50.80">
    <property type="entry name" value="Nucleotide-binding domain of ferredoxin-NADP reductase (FNR) module"/>
    <property type="match status" value="1"/>
</dbReference>
<dbReference type="Pfam" id="PF04954">
    <property type="entry name" value="SIP"/>
    <property type="match status" value="1"/>
</dbReference>
<reference evidence="2" key="1">
    <citation type="submission" date="2019-10" db="EMBL/GenBank/DDBJ databases">
        <title>Streptomyces sp. nov., a novel actinobacterium isolated from alkaline environment.</title>
        <authorList>
            <person name="Golinska P."/>
        </authorList>
    </citation>
    <scope>NUCLEOTIDE SEQUENCE</scope>
    <source>
        <strain evidence="2">IF17</strain>
    </source>
</reference>